<comment type="caution">
    <text evidence="13">The sequence shown here is derived from an EMBL/GenBank/DDBJ whole genome shotgun (WGS) entry which is preliminary data.</text>
</comment>
<keyword evidence="9 11" id="KW-0482">Metalloprotease</keyword>
<protein>
    <recommendedName>
        <fullName evidence="11">Zinc metalloprotease</fullName>
        <ecNumber evidence="11">3.4.24.-</ecNumber>
    </recommendedName>
</protein>
<dbReference type="Pfam" id="PF17820">
    <property type="entry name" value="PDZ_6"/>
    <property type="match status" value="1"/>
</dbReference>
<dbReference type="SUPFAM" id="SSF50156">
    <property type="entry name" value="PDZ domain-like"/>
    <property type="match status" value="1"/>
</dbReference>
<proteinExistence type="inferred from homology"/>
<reference evidence="13 14" key="1">
    <citation type="submission" date="2018-04" db="EMBL/GenBank/DDBJ databases">
        <title>Novel Campyloabacter and Helicobacter Species and Strains.</title>
        <authorList>
            <person name="Mannion A.J."/>
            <person name="Shen Z."/>
            <person name="Fox J.G."/>
        </authorList>
    </citation>
    <scope>NUCLEOTIDE SEQUENCE [LARGE SCALE GENOMIC DNA]</scope>
    <source>
        <strain evidence="13 14">MIT 98-6070</strain>
    </source>
</reference>
<gene>
    <name evidence="13" type="ORF">CQA63_07800</name>
</gene>
<name>A0A3D8I206_9HELI</name>
<dbReference type="SMART" id="SM00228">
    <property type="entry name" value="PDZ"/>
    <property type="match status" value="1"/>
</dbReference>
<comment type="similarity">
    <text evidence="3 11">Belongs to the peptidase M50B family.</text>
</comment>
<dbReference type="RefSeq" id="WP_104700462.1">
    <property type="nucleotide sequence ID" value="NZ_FZPP01000033.1"/>
</dbReference>
<dbReference type="CDD" id="cd06163">
    <property type="entry name" value="S2P-M50_PDZ_RseP-like"/>
    <property type="match status" value="1"/>
</dbReference>
<sequence>MNIIIALFILSFLVFFHELGHFIVARLCGVAVEVFSIGFGKKLFSFSFKGTQYALSLIPLGGYVKLKGQDDSNPKVKNNEKDSYFSKSPAQRIAILLAGPLFNLILAFMLYVIIGMGGKMSLLPVVGEVKAGYPAQAAQIQAGDRILAINDKSIKTWEELDSMIINSKGEIDIRIQREHTSPEIFEVRVLPKQQEAKNIFGEPIVRNVIGITSANAMDIVRYNILESLHYGINETIKASTLILQGVIKLISGVVPSSEVGGVVSIVSIIGSASGWAMLFSLCALISVNLGILNLLPIPALDGGHILFNCYELITRTPPNENIAYYLTICGWVILITLMLLGLYNDILRLSF</sequence>
<dbReference type="OrthoDB" id="9782003at2"/>
<keyword evidence="6 11" id="KW-0378">Hydrolase</keyword>
<dbReference type="GO" id="GO:0046872">
    <property type="term" value="F:metal ion binding"/>
    <property type="evidence" value="ECO:0007669"/>
    <property type="project" value="UniProtKB-KW"/>
</dbReference>
<comment type="cofactor">
    <cofactor evidence="1 11">
        <name>Zn(2+)</name>
        <dbReference type="ChEBI" id="CHEBI:29105"/>
    </cofactor>
</comment>
<keyword evidence="8 11" id="KW-1133">Transmembrane helix</keyword>
<feature type="domain" description="PDZ" evidence="12">
    <location>
        <begin position="125"/>
        <end position="179"/>
    </location>
</feature>
<keyword evidence="5 11" id="KW-0812">Transmembrane</keyword>
<evidence type="ECO:0000256" key="2">
    <source>
        <dbReference type="ARBA" id="ARBA00004141"/>
    </source>
</evidence>
<keyword evidence="10 11" id="KW-0472">Membrane</keyword>
<evidence type="ECO:0000256" key="10">
    <source>
        <dbReference type="ARBA" id="ARBA00023136"/>
    </source>
</evidence>
<keyword evidence="14" id="KW-1185">Reference proteome</keyword>
<dbReference type="GO" id="GO:0004222">
    <property type="term" value="F:metalloendopeptidase activity"/>
    <property type="evidence" value="ECO:0007669"/>
    <property type="project" value="InterPro"/>
</dbReference>
<dbReference type="PANTHER" id="PTHR42837">
    <property type="entry name" value="REGULATOR OF SIGMA-E PROTEASE RSEP"/>
    <property type="match status" value="1"/>
</dbReference>
<evidence type="ECO:0000256" key="3">
    <source>
        <dbReference type="ARBA" id="ARBA00007931"/>
    </source>
</evidence>
<dbReference type="InterPro" id="IPR004387">
    <property type="entry name" value="Pept_M50_Zn"/>
</dbReference>
<dbReference type="PANTHER" id="PTHR42837:SF2">
    <property type="entry name" value="MEMBRANE METALLOPROTEASE ARASP2, CHLOROPLASTIC-RELATED"/>
    <property type="match status" value="1"/>
</dbReference>
<dbReference type="Gene3D" id="2.30.42.10">
    <property type="match status" value="1"/>
</dbReference>
<evidence type="ECO:0000256" key="8">
    <source>
        <dbReference type="ARBA" id="ARBA00022989"/>
    </source>
</evidence>
<keyword evidence="11" id="KW-0479">Metal-binding</keyword>
<dbReference type="EC" id="3.4.24.-" evidence="11"/>
<evidence type="ECO:0000256" key="1">
    <source>
        <dbReference type="ARBA" id="ARBA00001947"/>
    </source>
</evidence>
<dbReference type="InterPro" id="IPR001478">
    <property type="entry name" value="PDZ"/>
</dbReference>
<dbReference type="Proteomes" id="UP000256599">
    <property type="component" value="Unassembled WGS sequence"/>
</dbReference>
<feature type="transmembrane region" description="Helical" evidence="11">
    <location>
        <begin position="322"/>
        <end position="343"/>
    </location>
</feature>
<dbReference type="Pfam" id="PF02163">
    <property type="entry name" value="Peptidase_M50"/>
    <property type="match status" value="1"/>
</dbReference>
<evidence type="ECO:0000313" key="14">
    <source>
        <dbReference type="Proteomes" id="UP000256599"/>
    </source>
</evidence>
<dbReference type="GO" id="GO:0006508">
    <property type="term" value="P:proteolysis"/>
    <property type="evidence" value="ECO:0007669"/>
    <property type="project" value="UniProtKB-KW"/>
</dbReference>
<dbReference type="EMBL" id="NXLR01000017">
    <property type="protein sequence ID" value="RDU59173.1"/>
    <property type="molecule type" value="Genomic_DNA"/>
</dbReference>
<evidence type="ECO:0000256" key="9">
    <source>
        <dbReference type="ARBA" id="ARBA00023049"/>
    </source>
</evidence>
<dbReference type="PROSITE" id="PS50106">
    <property type="entry name" value="PDZ"/>
    <property type="match status" value="1"/>
</dbReference>
<evidence type="ECO:0000256" key="11">
    <source>
        <dbReference type="RuleBase" id="RU362031"/>
    </source>
</evidence>
<feature type="transmembrane region" description="Helical" evidence="11">
    <location>
        <begin position="93"/>
        <end position="114"/>
    </location>
</feature>
<dbReference type="InterPro" id="IPR008915">
    <property type="entry name" value="Peptidase_M50"/>
</dbReference>
<feature type="transmembrane region" description="Helical" evidence="11">
    <location>
        <begin position="275"/>
        <end position="297"/>
    </location>
</feature>
<dbReference type="InterPro" id="IPR041489">
    <property type="entry name" value="PDZ_6"/>
</dbReference>
<evidence type="ECO:0000256" key="5">
    <source>
        <dbReference type="ARBA" id="ARBA00022692"/>
    </source>
</evidence>
<dbReference type="NCBIfam" id="TIGR00054">
    <property type="entry name" value="RIP metalloprotease RseP"/>
    <property type="match status" value="2"/>
</dbReference>
<dbReference type="CDD" id="cd23081">
    <property type="entry name" value="cpPDZ_EcRseP-like"/>
    <property type="match status" value="1"/>
</dbReference>
<dbReference type="AlphaFoldDB" id="A0A3D8I206"/>
<evidence type="ECO:0000256" key="6">
    <source>
        <dbReference type="ARBA" id="ARBA00022801"/>
    </source>
</evidence>
<comment type="subcellular location">
    <subcellularLocation>
        <location evidence="2">Membrane</location>
        <topology evidence="2">Multi-pass membrane protein</topology>
    </subcellularLocation>
</comment>
<keyword evidence="4 13" id="KW-0645">Protease</keyword>
<evidence type="ECO:0000313" key="13">
    <source>
        <dbReference type="EMBL" id="RDU59173.1"/>
    </source>
</evidence>
<evidence type="ECO:0000256" key="7">
    <source>
        <dbReference type="ARBA" id="ARBA00022833"/>
    </source>
</evidence>
<dbReference type="GO" id="GO:0016020">
    <property type="term" value="C:membrane"/>
    <property type="evidence" value="ECO:0007669"/>
    <property type="project" value="UniProtKB-SubCell"/>
</dbReference>
<evidence type="ECO:0000256" key="4">
    <source>
        <dbReference type="ARBA" id="ARBA00022670"/>
    </source>
</evidence>
<dbReference type="InterPro" id="IPR036034">
    <property type="entry name" value="PDZ_sf"/>
</dbReference>
<evidence type="ECO:0000259" key="12">
    <source>
        <dbReference type="PROSITE" id="PS50106"/>
    </source>
</evidence>
<organism evidence="13 14">
    <name type="scientific">Helicobacter marmotae</name>
    <dbReference type="NCBI Taxonomy" id="152490"/>
    <lineage>
        <taxon>Bacteria</taxon>
        <taxon>Pseudomonadati</taxon>
        <taxon>Campylobacterota</taxon>
        <taxon>Epsilonproteobacteria</taxon>
        <taxon>Campylobacterales</taxon>
        <taxon>Helicobacteraceae</taxon>
        <taxon>Helicobacter</taxon>
    </lineage>
</organism>
<accession>A0A3D8I206</accession>
<keyword evidence="7 11" id="KW-0862">Zinc</keyword>